<dbReference type="EMBL" id="LZSY01000075">
    <property type="protein sequence ID" value="OBB92289.1"/>
    <property type="molecule type" value="Genomic_DNA"/>
</dbReference>
<protein>
    <submittedName>
        <fullName evidence="2">Uncharacterized protein</fullName>
    </submittedName>
</protein>
<gene>
    <name evidence="2" type="ORF">A5779_22265</name>
</gene>
<comment type="caution">
    <text evidence="2">The sequence shown here is derived from an EMBL/GenBank/DDBJ whole genome shotgun (WGS) entry which is preliminary data.</text>
</comment>
<feature type="region of interest" description="Disordered" evidence="1">
    <location>
        <begin position="181"/>
        <end position="277"/>
    </location>
</feature>
<sequence length="634" mass="66916">MSAVPSGSGGLPTRSEIEEWDTSDLANAATSWRAAATASENAFDELRQNISSPGGTTWEGNAKDAALDRATADCAVVGRQGAVLCEAAELAENGAYDIMAAQGKVLEAIATAESNSFRVGEDLSVTDTKRVDVFSMRQRQLAANEHAEDIRWTAQQLAQADKLVGDRLEAKAAELQGIRFEREDERDSSSGHIRLVDDQVKHGDERKGQQGEKSGAAPGQIGPFAVPKAVERAAKKPESKPAAAGDVGGDLGDVLGVNDRPTEGPRPKPTVASQISPEQVEQFKTEARKLLRQRGVPPDEIEQQVNAMVADARRMNALLADLPPYTPAEGSAPPKPSYSDGFGDAWRGAEDSVHDLVGYNGIENFKDAWKDLGSGLFETATDPAGAAARRIEGEIEAFRNNPEYWLGGKTFDAAATAATLPFGGEVAAARSALGDVVSPGVPHELVDSAAERINSHPPISVEHSVLGDHPAHNLGEMPLPVDVLPDSVPLPDTGPYHLPDPAQLTTPPDGATFWSGRNGDGIGIGPISAGGNGAADLIAGGNSATTLEGLLDANGIQPPKWSPADVYADNWWSAVSQIYAENASGEVHAVVGSNLRPGNVWENVELPRLMDNPSVTKIIVIDPETGIHTTVFQR</sequence>
<dbReference type="Proteomes" id="UP000094008">
    <property type="component" value="Unassembled WGS sequence"/>
</dbReference>
<evidence type="ECO:0000313" key="2">
    <source>
        <dbReference type="EMBL" id="OBB92289.1"/>
    </source>
</evidence>
<dbReference type="RefSeq" id="WP_064881213.1">
    <property type="nucleotide sequence ID" value="NZ_LZSY01000075.1"/>
</dbReference>
<organism evidence="2 3">
    <name type="scientific">Mycolicibacterium peregrinum</name>
    <name type="common">Mycobacterium peregrinum</name>
    <dbReference type="NCBI Taxonomy" id="43304"/>
    <lineage>
        <taxon>Bacteria</taxon>
        <taxon>Bacillati</taxon>
        <taxon>Actinomycetota</taxon>
        <taxon>Actinomycetes</taxon>
        <taxon>Mycobacteriales</taxon>
        <taxon>Mycobacteriaceae</taxon>
        <taxon>Mycolicibacterium</taxon>
    </lineage>
</organism>
<name>A0A1A0W814_MYCPR</name>
<reference evidence="3" key="1">
    <citation type="submission" date="2016-06" db="EMBL/GenBank/DDBJ databases">
        <authorList>
            <person name="Sutton G."/>
            <person name="Brinkac L."/>
            <person name="Sanka R."/>
            <person name="Adams M."/>
            <person name="Lau E."/>
            <person name="Mehaffy C."/>
            <person name="Tameris M."/>
            <person name="Hatherill M."/>
            <person name="Hanekom W."/>
            <person name="Mahomed H."/>
            <person name="Mcshane H."/>
        </authorList>
    </citation>
    <scope>NUCLEOTIDE SEQUENCE [LARGE SCALE GENOMIC DNA]</scope>
    <source>
        <strain evidence="3">852002-10433_SCH5171157</strain>
    </source>
</reference>
<feature type="compositionally biased region" description="Basic and acidic residues" evidence="1">
    <location>
        <begin position="181"/>
        <end position="210"/>
    </location>
</feature>
<dbReference type="SUPFAM" id="SSF52309">
    <property type="entry name" value="N-(deoxy)ribosyltransferase-like"/>
    <property type="match status" value="1"/>
</dbReference>
<proteinExistence type="predicted"/>
<evidence type="ECO:0000256" key="1">
    <source>
        <dbReference type="SAM" id="MobiDB-lite"/>
    </source>
</evidence>
<dbReference type="AlphaFoldDB" id="A0A1A0W814"/>
<feature type="compositionally biased region" description="Basic and acidic residues" evidence="1">
    <location>
        <begin position="229"/>
        <end position="239"/>
    </location>
</feature>
<accession>A0A1A0W814</accession>
<evidence type="ECO:0000313" key="3">
    <source>
        <dbReference type="Proteomes" id="UP000094008"/>
    </source>
</evidence>